<organism evidence="1 2">
    <name type="scientific">Aneurinibacillus danicus</name>
    <dbReference type="NCBI Taxonomy" id="267746"/>
    <lineage>
        <taxon>Bacteria</taxon>
        <taxon>Bacillati</taxon>
        <taxon>Bacillota</taxon>
        <taxon>Bacilli</taxon>
        <taxon>Bacillales</taxon>
        <taxon>Paenibacillaceae</taxon>
        <taxon>Aneurinibacillus group</taxon>
        <taxon>Aneurinibacillus</taxon>
    </lineage>
</organism>
<evidence type="ECO:0000313" key="1">
    <source>
        <dbReference type="EMBL" id="GEN33692.1"/>
    </source>
</evidence>
<dbReference type="EMBL" id="BJXX01000050">
    <property type="protein sequence ID" value="GEN33692.1"/>
    <property type="molecule type" value="Genomic_DNA"/>
</dbReference>
<name>A0A511V8Y3_9BACL</name>
<protein>
    <submittedName>
        <fullName evidence="1">Uncharacterized protein</fullName>
    </submittedName>
</protein>
<keyword evidence="2" id="KW-1185">Reference proteome</keyword>
<accession>A0A511V8Y3</accession>
<dbReference type="Proteomes" id="UP000321157">
    <property type="component" value="Unassembled WGS sequence"/>
</dbReference>
<comment type="caution">
    <text evidence="1">The sequence shown here is derived from an EMBL/GenBank/DDBJ whole genome shotgun (WGS) entry which is preliminary data.</text>
</comment>
<dbReference type="AlphaFoldDB" id="A0A511V8Y3"/>
<reference evidence="1 2" key="1">
    <citation type="submission" date="2019-07" db="EMBL/GenBank/DDBJ databases">
        <title>Whole genome shotgun sequence of Aneurinibacillus danicus NBRC 102444.</title>
        <authorList>
            <person name="Hosoyama A."/>
            <person name="Uohara A."/>
            <person name="Ohji S."/>
            <person name="Ichikawa N."/>
        </authorList>
    </citation>
    <scope>NUCLEOTIDE SEQUENCE [LARGE SCALE GENOMIC DNA]</scope>
    <source>
        <strain evidence="1 2">NBRC 102444</strain>
    </source>
</reference>
<sequence>MQSITAWILYLIWDVRYDTVRRMGLKQADFGRYRLEGKNPRLHLGMLWLAERAVGLWFQMYARARGLYGYHLPDMDEIARVAHAHYDNHLHGGEGHMEVEKLILNVVKRNLQCLIKRATKTETFSYHNVRKL</sequence>
<proteinExistence type="predicted"/>
<evidence type="ECO:0000313" key="2">
    <source>
        <dbReference type="Proteomes" id="UP000321157"/>
    </source>
</evidence>
<gene>
    <name evidence="1" type="ORF">ADA01nite_11520</name>
</gene>
<dbReference type="RefSeq" id="WP_307724480.1">
    <property type="nucleotide sequence ID" value="NZ_BJXX01000050.1"/>
</dbReference>